<sequence>MEFLRDHIWWILFGANYLIAFATAGFEVMQNREPVKSISLIFALIVLPFIGIIIYYLFAQDYRKDKIFNRKRVYDHRMIKEWEDKLLLGEEELERMTYGPIKKKIKLVRLLQNNQAKPLTLRNSVKILINGEKKFKLLFEDIEKAEKHIHVEYYTFNSDQIGKRLILHLCKKSEQGVSVKVSYDYVGSSISNNVLKRMKASGIEVYPFMPVWFSAFTPKLNYRNHRKICVIDGCIGYVGGVNVTDDSINYEEDPKNKFYWRDTHLRIRGHAVKSLQAQFLLNFNFVSGREVELKDEYFPEVNLNETTAVQIASSGPDTDWRNIMEAIFTAINTAEKYIYITTPYFIPNNQILTALCTASRQGVDVRIIIPQKGDSVIAKYATNSFIQMLLESGIKVYHYCKGMVHAKTLIVDDVLSSVGTCNLDNRSFEINFEINAFVFDENVATELCENYKADIEESEELLLEEWVKRSMSEKVKESLCRLLGPLL</sequence>
<gene>
    <name evidence="10" type="primary">cls</name>
    <name evidence="10" type="ORF">ACFQ3Q_08105</name>
</gene>
<proteinExistence type="inferred from homology"/>
<comment type="subcellular location">
    <subcellularLocation>
        <location evidence="7">Cell membrane</location>
        <topology evidence="7">Multi-pass membrane protein</topology>
    </subcellularLocation>
</comment>
<keyword evidence="2 7" id="KW-0808">Transferase</keyword>
<feature type="active site" evidence="7">
    <location>
        <position position="407"/>
    </location>
</feature>
<feature type="active site" evidence="7">
    <location>
        <position position="405"/>
    </location>
</feature>
<evidence type="ECO:0000256" key="4">
    <source>
        <dbReference type="ARBA" id="ARBA00022737"/>
    </source>
</evidence>
<evidence type="ECO:0000256" key="3">
    <source>
        <dbReference type="ARBA" id="ARBA00022692"/>
    </source>
</evidence>
<dbReference type="PANTHER" id="PTHR21248:SF22">
    <property type="entry name" value="PHOSPHOLIPASE D"/>
    <property type="match status" value="1"/>
</dbReference>
<dbReference type="Pfam" id="PF13091">
    <property type="entry name" value="PLDc_2"/>
    <property type="match status" value="2"/>
</dbReference>
<dbReference type="InterPro" id="IPR001736">
    <property type="entry name" value="PLipase_D/transphosphatidylase"/>
</dbReference>
<feature type="active site" evidence="7">
    <location>
        <position position="227"/>
    </location>
</feature>
<evidence type="ECO:0000256" key="8">
    <source>
        <dbReference type="NCBIfam" id="TIGR04265"/>
    </source>
</evidence>
<dbReference type="CDD" id="cd09110">
    <property type="entry name" value="PLDc_CLS_1"/>
    <property type="match status" value="1"/>
</dbReference>
<keyword evidence="1 7" id="KW-1003">Cell membrane</keyword>
<protein>
    <recommendedName>
        <fullName evidence="7 8">Cardiolipin synthase</fullName>
        <shortName evidence="7">CL synthase</shortName>
        <ecNumber evidence="7 8">2.7.8.-</ecNumber>
    </recommendedName>
</protein>
<feature type="transmembrane region" description="Helical" evidence="7">
    <location>
        <begin position="38"/>
        <end position="58"/>
    </location>
</feature>
<feature type="active site" evidence="7">
    <location>
        <position position="232"/>
    </location>
</feature>
<feature type="active site" evidence="7">
    <location>
        <position position="225"/>
    </location>
</feature>
<reference evidence="11" key="1">
    <citation type="journal article" date="2019" name="Int. J. Syst. Evol. Microbiol.">
        <title>The Global Catalogue of Microorganisms (GCM) 10K type strain sequencing project: providing services to taxonomists for standard genome sequencing and annotation.</title>
        <authorList>
            <consortium name="The Broad Institute Genomics Platform"/>
            <consortium name="The Broad Institute Genome Sequencing Center for Infectious Disease"/>
            <person name="Wu L."/>
            <person name="Ma J."/>
        </authorList>
    </citation>
    <scope>NUCLEOTIDE SEQUENCE [LARGE SCALE GENOMIC DNA]</scope>
    <source>
        <strain evidence="11">CCUG 64793</strain>
    </source>
</reference>
<keyword evidence="7" id="KW-0594">Phospholipid biosynthesis</keyword>
<organism evidence="10 11">
    <name type="scientific">Salegentibacter chungangensis</name>
    <dbReference type="NCBI Taxonomy" id="1335724"/>
    <lineage>
        <taxon>Bacteria</taxon>
        <taxon>Pseudomonadati</taxon>
        <taxon>Bacteroidota</taxon>
        <taxon>Flavobacteriia</taxon>
        <taxon>Flavobacteriales</taxon>
        <taxon>Flavobacteriaceae</taxon>
        <taxon>Salegentibacter</taxon>
    </lineage>
</organism>
<dbReference type="InterPro" id="IPR022924">
    <property type="entry name" value="Cardiolipin_synthase"/>
</dbReference>
<feature type="active site" evidence="7">
    <location>
        <position position="412"/>
    </location>
</feature>
<comment type="catalytic activity">
    <reaction evidence="7">
        <text>2 a 1,2-diacyl-sn-glycero-3-phospho-(1'-sn-glycerol) = a cardiolipin + glycerol</text>
        <dbReference type="Rhea" id="RHEA:31451"/>
        <dbReference type="ChEBI" id="CHEBI:17754"/>
        <dbReference type="ChEBI" id="CHEBI:62237"/>
        <dbReference type="ChEBI" id="CHEBI:64716"/>
    </reaction>
</comment>
<feature type="domain" description="PLD phosphodiesterase" evidence="9">
    <location>
        <begin position="220"/>
        <end position="247"/>
    </location>
</feature>
<keyword evidence="6 7" id="KW-0472">Membrane</keyword>
<dbReference type="InterPro" id="IPR030874">
    <property type="entry name" value="Cardiolipin_synth_Firmi"/>
</dbReference>
<keyword evidence="11" id="KW-1185">Reference proteome</keyword>
<dbReference type="NCBIfam" id="TIGR04265">
    <property type="entry name" value="bac_cardiolipin"/>
    <property type="match status" value="1"/>
</dbReference>
<keyword evidence="5 7" id="KW-1133">Transmembrane helix</keyword>
<comment type="similarity">
    <text evidence="7">Belongs to the phospholipase D family. Cardiolipin synthase subfamily.</text>
</comment>
<evidence type="ECO:0000256" key="5">
    <source>
        <dbReference type="ARBA" id="ARBA00022989"/>
    </source>
</evidence>
<comment type="function">
    <text evidence="7">Catalyzes the reversible phosphatidyl group transfer from one phosphatidylglycerol molecule to another to form cardiolipin (CL) (diphosphatidylglycerol) and glycerol.</text>
</comment>
<dbReference type="SMART" id="SM00155">
    <property type="entry name" value="PLDc"/>
    <property type="match status" value="2"/>
</dbReference>
<keyword evidence="7" id="KW-0444">Lipid biosynthesis</keyword>
<evidence type="ECO:0000256" key="2">
    <source>
        <dbReference type="ARBA" id="ARBA00022679"/>
    </source>
</evidence>
<dbReference type="HAMAP" id="MF_01916">
    <property type="entry name" value="Cardiolipin_synth_Cls"/>
    <property type="match status" value="1"/>
</dbReference>
<keyword evidence="7" id="KW-1208">Phospholipid metabolism</keyword>
<keyword evidence="3 7" id="KW-0812">Transmembrane</keyword>
<evidence type="ECO:0000256" key="1">
    <source>
        <dbReference type="ARBA" id="ARBA00022475"/>
    </source>
</evidence>
<name>A0ABW3NSC3_9FLAO</name>
<dbReference type="PROSITE" id="PS50035">
    <property type="entry name" value="PLD"/>
    <property type="match status" value="2"/>
</dbReference>
<evidence type="ECO:0000259" key="9">
    <source>
        <dbReference type="PROSITE" id="PS50035"/>
    </source>
</evidence>
<dbReference type="EMBL" id="JBHTLI010000001">
    <property type="protein sequence ID" value="MFD1095707.1"/>
    <property type="molecule type" value="Genomic_DNA"/>
</dbReference>
<feature type="transmembrane region" description="Helical" evidence="7">
    <location>
        <begin position="7"/>
        <end position="26"/>
    </location>
</feature>
<dbReference type="CDD" id="cd09112">
    <property type="entry name" value="PLDc_CLS_2"/>
    <property type="match status" value="1"/>
</dbReference>
<keyword evidence="4" id="KW-0677">Repeat</keyword>
<dbReference type="Proteomes" id="UP001597131">
    <property type="component" value="Unassembled WGS sequence"/>
</dbReference>
<dbReference type="EC" id="2.7.8.-" evidence="7 8"/>
<keyword evidence="7" id="KW-0443">Lipid metabolism</keyword>
<evidence type="ECO:0000313" key="11">
    <source>
        <dbReference type="Proteomes" id="UP001597131"/>
    </source>
</evidence>
<evidence type="ECO:0000313" key="10">
    <source>
        <dbReference type="EMBL" id="MFD1095707.1"/>
    </source>
</evidence>
<dbReference type="RefSeq" id="WP_380744672.1">
    <property type="nucleotide sequence ID" value="NZ_JBHTLI010000001.1"/>
</dbReference>
<evidence type="ECO:0000256" key="6">
    <source>
        <dbReference type="ARBA" id="ARBA00023136"/>
    </source>
</evidence>
<dbReference type="InterPro" id="IPR025202">
    <property type="entry name" value="PLD-like_dom"/>
</dbReference>
<comment type="caution">
    <text evidence="10">The sequence shown here is derived from an EMBL/GenBank/DDBJ whole genome shotgun (WGS) entry which is preliminary data.</text>
</comment>
<dbReference type="PANTHER" id="PTHR21248">
    <property type="entry name" value="CARDIOLIPIN SYNTHASE"/>
    <property type="match status" value="1"/>
</dbReference>
<evidence type="ECO:0000256" key="7">
    <source>
        <dbReference type="HAMAP-Rule" id="MF_01916"/>
    </source>
</evidence>
<feature type="domain" description="PLD phosphodiesterase" evidence="9">
    <location>
        <begin position="400"/>
        <end position="427"/>
    </location>
</feature>
<accession>A0ABW3NSC3</accession>
<dbReference type="SUPFAM" id="SSF56024">
    <property type="entry name" value="Phospholipase D/nuclease"/>
    <property type="match status" value="2"/>
</dbReference>
<dbReference type="Gene3D" id="3.30.870.10">
    <property type="entry name" value="Endonuclease Chain A"/>
    <property type="match status" value="2"/>
</dbReference>